<dbReference type="Pfam" id="PF02714">
    <property type="entry name" value="RSN1_7TM"/>
    <property type="match status" value="1"/>
</dbReference>
<evidence type="ECO:0000259" key="10">
    <source>
        <dbReference type="Pfam" id="PF13967"/>
    </source>
</evidence>
<evidence type="ECO:0000256" key="7">
    <source>
        <dbReference type="SAM" id="MobiDB-lite"/>
    </source>
</evidence>
<dbReference type="AlphaFoldDB" id="A0A1E4U1Q0"/>
<evidence type="ECO:0000256" key="4">
    <source>
        <dbReference type="ARBA" id="ARBA00022692"/>
    </source>
</evidence>
<evidence type="ECO:0000259" key="9">
    <source>
        <dbReference type="Pfam" id="PF02714"/>
    </source>
</evidence>
<feature type="non-terminal residue" evidence="12">
    <location>
        <position position="1"/>
    </location>
</feature>
<feature type="region of interest" description="Disordered" evidence="7">
    <location>
        <begin position="759"/>
        <end position="792"/>
    </location>
</feature>
<dbReference type="GO" id="GO:0005886">
    <property type="term" value="C:plasma membrane"/>
    <property type="evidence" value="ECO:0007669"/>
    <property type="project" value="TreeGrafter"/>
</dbReference>
<dbReference type="PANTHER" id="PTHR13018:SF5">
    <property type="entry name" value="RE44586P"/>
    <property type="match status" value="1"/>
</dbReference>
<evidence type="ECO:0008006" key="14">
    <source>
        <dbReference type="Google" id="ProtNLM"/>
    </source>
</evidence>
<dbReference type="InterPro" id="IPR045122">
    <property type="entry name" value="Csc1-like"/>
</dbReference>
<evidence type="ECO:0000313" key="12">
    <source>
        <dbReference type="EMBL" id="ODV97936.1"/>
    </source>
</evidence>
<feature type="transmembrane region" description="Helical" evidence="8">
    <location>
        <begin position="532"/>
        <end position="556"/>
    </location>
</feature>
<evidence type="ECO:0000256" key="6">
    <source>
        <dbReference type="ARBA" id="ARBA00023136"/>
    </source>
</evidence>
<dbReference type="OrthoDB" id="1689567at2759"/>
<feature type="transmembrane region" description="Helical" evidence="8">
    <location>
        <begin position="94"/>
        <end position="113"/>
    </location>
</feature>
<sequence length="827" mass="95633">RLATTQLVIAIVLGLFLTMTFCIMRLKFPDIYMSRFNHYNRYGSSLKKILPPQLPRTIFSWFGVLYGIDENKILNCCGLDAYVFLGFFKMSIKLLFIFTVLGFTVISPVRYYFTGRYDQDRDDDDDEFLFTAKDDNYTNPDEYEPYLWTYVVFTYLFTFIAQYILAKQSNKFIKVRQAYLGNQNSITDRTIRISGIPPSLRDEKILKNHIESLNIGKVESIVICREWKNLNWLFKERMRIVENLEKFWSEYLANDNICDLVNIRSTIPDTYRLDANTYHDEENRFQDNEEEEEDQNREESNSRSFMNQDTRSIMENGGADEVTSSLISITSNSTRKRRPTIQVGGLFNFLGKKVDAIDYYTKQLQTLDQNIIEARTLHYSPTPSAFVTMKSVANAQLVAQSVLDPEINHCITRLAPSPNDIIWENVCLPSKERYFKVYYITVAIGIISVISIVPVSYLAAFLNTKSISKIWPSLGKFLKTHEWAKNIVSVILPPYLFTLLNVIVPYFYVWLSSKQGFVSHSEEELSIVSKNFFYIFVNLFLIFTLAGTFSNFWSYLSDTTKIAYQLANSLKKLSLFYVDLIILQGIGFMPFKLLLVSQLLKFPFLKKNCKTPRHYQNLYKPPSFNFGLQLPQPILILIITIIYSVMSTKILACGLIYFIIGYYVFKFQLIYSCIHPQHSTGKVWATIFRRLVLGLLIFQLTMVGTLALQKAYLLASLLTPLPVLTLWFLIDFQRHYLPLNNFIALTAIKDHFNRNSRSGSSNGNYGSEAQNGVPSIRTSTSSSLDITGNPTKTIDERRELNQTYDFPNMIKSLDGPWLMIDKEDIIM</sequence>
<keyword evidence="5 8" id="KW-1133">Transmembrane helix</keyword>
<evidence type="ECO:0000256" key="1">
    <source>
        <dbReference type="ARBA" id="ARBA00004141"/>
    </source>
</evidence>
<feature type="transmembrane region" description="Helical" evidence="8">
    <location>
        <begin position="576"/>
        <end position="602"/>
    </location>
</feature>
<reference evidence="13" key="1">
    <citation type="submission" date="2016-05" db="EMBL/GenBank/DDBJ databases">
        <title>Comparative genomics of biotechnologically important yeasts.</title>
        <authorList>
            <consortium name="DOE Joint Genome Institute"/>
            <person name="Riley R."/>
            <person name="Haridas S."/>
            <person name="Wolfe K.H."/>
            <person name="Lopes M.R."/>
            <person name="Hittinger C.T."/>
            <person name="Goker M."/>
            <person name="Salamov A."/>
            <person name="Wisecaver J."/>
            <person name="Long T.M."/>
            <person name="Aerts A.L."/>
            <person name="Barry K."/>
            <person name="Choi C."/>
            <person name="Clum A."/>
            <person name="Coughlan A.Y."/>
            <person name="Deshpande S."/>
            <person name="Douglass A.P."/>
            <person name="Hanson S.J."/>
            <person name="Klenk H.-P."/>
            <person name="Labutti K."/>
            <person name="Lapidus A."/>
            <person name="Lindquist E."/>
            <person name="Lipzen A."/>
            <person name="Meier-Kolthoff J.P."/>
            <person name="Ohm R.A."/>
            <person name="Otillar R.P."/>
            <person name="Pangilinan J."/>
            <person name="Peng Y."/>
            <person name="Rokas A."/>
            <person name="Rosa C.A."/>
            <person name="Scheuner C."/>
            <person name="Sibirny A.A."/>
            <person name="Slot J.C."/>
            <person name="Stielow J.B."/>
            <person name="Sun H."/>
            <person name="Kurtzman C.P."/>
            <person name="Blackwell M."/>
            <person name="Grigoriev I.V."/>
            <person name="Jeffries T.W."/>
        </authorList>
    </citation>
    <scope>NUCLEOTIDE SEQUENCE [LARGE SCALE GENOMIC DNA]</scope>
    <source>
        <strain evidence="13">NRRL Y-2460</strain>
    </source>
</reference>
<feature type="transmembrane region" description="Helical" evidence="8">
    <location>
        <begin position="6"/>
        <end position="26"/>
    </location>
</feature>
<proteinExistence type="inferred from homology"/>
<dbReference type="GO" id="GO:0005227">
    <property type="term" value="F:calcium-activated cation channel activity"/>
    <property type="evidence" value="ECO:0007669"/>
    <property type="project" value="EnsemblFungi"/>
</dbReference>
<dbReference type="STRING" id="669874.A0A1E4U1Q0"/>
<gene>
    <name evidence="12" type="ORF">PACTADRAFT_24971</name>
</gene>
<evidence type="ECO:0000313" key="13">
    <source>
        <dbReference type="Proteomes" id="UP000094236"/>
    </source>
</evidence>
<evidence type="ECO:0000256" key="5">
    <source>
        <dbReference type="ARBA" id="ARBA00022989"/>
    </source>
</evidence>
<comment type="subcellular location">
    <subcellularLocation>
        <location evidence="1">Membrane</location>
        <topology evidence="1">Multi-pass membrane protein</topology>
    </subcellularLocation>
</comment>
<feature type="domain" description="CSC1/OSCA1-like 7TM region" evidence="9">
    <location>
        <begin position="438"/>
        <end position="706"/>
    </location>
</feature>
<name>A0A1E4U1Q0_PACTA</name>
<comment type="similarity">
    <text evidence="2">Belongs to the CSC1 (TC 1.A.17) family.</text>
</comment>
<dbReference type="EMBL" id="KV454011">
    <property type="protein sequence ID" value="ODV97936.1"/>
    <property type="molecule type" value="Genomic_DNA"/>
</dbReference>
<feature type="transmembrane region" description="Helical" evidence="8">
    <location>
        <begin position="711"/>
        <end position="730"/>
    </location>
</feature>
<evidence type="ECO:0000256" key="3">
    <source>
        <dbReference type="ARBA" id="ARBA00022448"/>
    </source>
</evidence>
<evidence type="ECO:0000259" key="11">
    <source>
        <dbReference type="Pfam" id="PF14703"/>
    </source>
</evidence>
<dbReference type="Pfam" id="PF14703">
    <property type="entry name" value="PHM7_cyt"/>
    <property type="match status" value="1"/>
</dbReference>
<feature type="transmembrane region" description="Helical" evidence="8">
    <location>
        <begin position="437"/>
        <end position="462"/>
    </location>
</feature>
<feature type="region of interest" description="Disordered" evidence="7">
    <location>
        <begin position="282"/>
        <end position="309"/>
    </location>
</feature>
<feature type="transmembrane region" description="Helical" evidence="8">
    <location>
        <begin position="487"/>
        <end position="511"/>
    </location>
</feature>
<dbReference type="Pfam" id="PF13967">
    <property type="entry name" value="RSN1_TM"/>
    <property type="match status" value="1"/>
</dbReference>
<evidence type="ECO:0000256" key="2">
    <source>
        <dbReference type="ARBA" id="ARBA00007779"/>
    </source>
</evidence>
<organism evidence="12 13">
    <name type="scientific">Pachysolen tannophilus NRRL Y-2460</name>
    <dbReference type="NCBI Taxonomy" id="669874"/>
    <lineage>
        <taxon>Eukaryota</taxon>
        <taxon>Fungi</taxon>
        <taxon>Dikarya</taxon>
        <taxon>Ascomycota</taxon>
        <taxon>Saccharomycotina</taxon>
        <taxon>Pichiomycetes</taxon>
        <taxon>Pachysolenaceae</taxon>
        <taxon>Pachysolen</taxon>
    </lineage>
</organism>
<dbReference type="Proteomes" id="UP000094236">
    <property type="component" value="Unassembled WGS sequence"/>
</dbReference>
<feature type="compositionally biased region" description="Polar residues" evidence="7">
    <location>
        <begin position="765"/>
        <end position="792"/>
    </location>
</feature>
<dbReference type="InterPro" id="IPR032880">
    <property type="entry name" value="CSC1/OSCA1-like_N"/>
</dbReference>
<feature type="non-terminal residue" evidence="12">
    <location>
        <position position="827"/>
    </location>
</feature>
<feature type="domain" description="CSC1/OSCA1-like cytosolic" evidence="11">
    <location>
        <begin position="188"/>
        <end position="425"/>
    </location>
</feature>
<dbReference type="PANTHER" id="PTHR13018">
    <property type="entry name" value="PROBABLE MEMBRANE PROTEIN DUF221-RELATED"/>
    <property type="match status" value="1"/>
</dbReference>
<feature type="transmembrane region" description="Helical" evidence="8">
    <location>
        <begin position="683"/>
        <end position="705"/>
    </location>
</feature>
<keyword evidence="6 8" id="KW-0472">Membrane</keyword>
<evidence type="ECO:0000256" key="8">
    <source>
        <dbReference type="SAM" id="Phobius"/>
    </source>
</evidence>
<accession>A0A1E4U1Q0</accession>
<protein>
    <recommendedName>
        <fullName evidence="14">CSC1/OSCA1-like 7TM region domain-containing protein</fullName>
    </recommendedName>
</protein>
<feature type="transmembrane region" description="Helical" evidence="8">
    <location>
        <begin position="649"/>
        <end position="671"/>
    </location>
</feature>
<keyword evidence="3" id="KW-0813">Transport</keyword>
<dbReference type="InterPro" id="IPR003864">
    <property type="entry name" value="CSC1/OSCA1-like_7TM"/>
</dbReference>
<keyword evidence="13" id="KW-1185">Reference proteome</keyword>
<feature type="domain" description="CSC1/OSCA1-like N-terminal transmembrane" evidence="10">
    <location>
        <begin position="4"/>
        <end position="167"/>
    </location>
</feature>
<dbReference type="InterPro" id="IPR027815">
    <property type="entry name" value="CSC1/OSCA1-like_cyt"/>
</dbReference>
<keyword evidence="4 8" id="KW-0812">Transmembrane</keyword>
<feature type="transmembrane region" description="Helical" evidence="8">
    <location>
        <begin position="147"/>
        <end position="166"/>
    </location>
</feature>